<evidence type="ECO:0000256" key="1">
    <source>
        <dbReference type="SAM" id="MobiDB-lite"/>
    </source>
</evidence>
<gene>
    <name evidence="2" type="ORF">XELAEV_18029093mg</name>
</gene>
<name>A0A974CTB5_XENLA</name>
<dbReference type="Proteomes" id="UP000694892">
    <property type="component" value="Chromosome 5S"/>
</dbReference>
<dbReference type="AlphaFoldDB" id="A0A974CTB5"/>
<dbReference type="EMBL" id="CM004475">
    <property type="protein sequence ID" value="OCT77996.1"/>
    <property type="molecule type" value="Genomic_DNA"/>
</dbReference>
<evidence type="ECO:0000313" key="2">
    <source>
        <dbReference type="EMBL" id="OCT77996.1"/>
    </source>
</evidence>
<organism evidence="2 3">
    <name type="scientific">Xenopus laevis</name>
    <name type="common">African clawed frog</name>
    <dbReference type="NCBI Taxonomy" id="8355"/>
    <lineage>
        <taxon>Eukaryota</taxon>
        <taxon>Metazoa</taxon>
        <taxon>Chordata</taxon>
        <taxon>Craniata</taxon>
        <taxon>Vertebrata</taxon>
        <taxon>Euteleostomi</taxon>
        <taxon>Amphibia</taxon>
        <taxon>Batrachia</taxon>
        <taxon>Anura</taxon>
        <taxon>Pipoidea</taxon>
        <taxon>Pipidae</taxon>
        <taxon>Xenopodinae</taxon>
        <taxon>Xenopus</taxon>
        <taxon>Xenopus</taxon>
    </lineage>
</organism>
<protein>
    <submittedName>
        <fullName evidence="2">Uncharacterized protein</fullName>
    </submittedName>
</protein>
<feature type="compositionally biased region" description="Gly residues" evidence="1">
    <location>
        <begin position="104"/>
        <end position="114"/>
    </location>
</feature>
<evidence type="ECO:0000313" key="3">
    <source>
        <dbReference type="Proteomes" id="UP000694892"/>
    </source>
</evidence>
<accession>A0A974CTB5</accession>
<proteinExistence type="predicted"/>
<feature type="region of interest" description="Disordered" evidence="1">
    <location>
        <begin position="95"/>
        <end position="114"/>
    </location>
</feature>
<reference evidence="3" key="1">
    <citation type="journal article" date="2016" name="Nature">
        <title>Genome evolution in the allotetraploid frog Xenopus laevis.</title>
        <authorList>
            <person name="Session A.M."/>
            <person name="Uno Y."/>
            <person name="Kwon T."/>
            <person name="Chapman J.A."/>
            <person name="Toyoda A."/>
            <person name="Takahashi S."/>
            <person name="Fukui A."/>
            <person name="Hikosaka A."/>
            <person name="Suzuki A."/>
            <person name="Kondo M."/>
            <person name="van Heeringen S.J."/>
            <person name="Quigley I."/>
            <person name="Heinz S."/>
            <person name="Ogino H."/>
            <person name="Ochi H."/>
            <person name="Hellsten U."/>
            <person name="Lyons J.B."/>
            <person name="Simakov O."/>
            <person name="Putnam N."/>
            <person name="Stites J."/>
            <person name="Kuroki Y."/>
            <person name="Tanaka T."/>
            <person name="Michiue T."/>
            <person name="Watanabe M."/>
            <person name="Bogdanovic O."/>
            <person name="Lister R."/>
            <person name="Georgiou G."/>
            <person name="Paranjpe S.S."/>
            <person name="van Kruijsbergen I."/>
            <person name="Shu S."/>
            <person name="Carlson J."/>
            <person name="Kinoshita T."/>
            <person name="Ohta Y."/>
            <person name="Mawaribuchi S."/>
            <person name="Jenkins J."/>
            <person name="Grimwood J."/>
            <person name="Schmutz J."/>
            <person name="Mitros T."/>
            <person name="Mozaffari S.V."/>
            <person name="Suzuki Y."/>
            <person name="Haramoto Y."/>
            <person name="Yamamoto T.S."/>
            <person name="Takagi C."/>
            <person name="Heald R."/>
            <person name="Miller K."/>
            <person name="Haudenschild C."/>
            <person name="Kitzman J."/>
            <person name="Nakayama T."/>
            <person name="Izutsu Y."/>
            <person name="Robert J."/>
            <person name="Fortriede J."/>
            <person name="Burns K."/>
            <person name="Lotay V."/>
            <person name="Karimi K."/>
            <person name="Yasuoka Y."/>
            <person name="Dichmann D.S."/>
            <person name="Flajnik M.F."/>
            <person name="Houston D.W."/>
            <person name="Shendure J."/>
            <person name="DuPasquier L."/>
            <person name="Vize P.D."/>
            <person name="Zorn A.M."/>
            <person name="Ito M."/>
            <person name="Marcotte E.M."/>
            <person name="Wallingford J.B."/>
            <person name="Ito Y."/>
            <person name="Asashima M."/>
            <person name="Ueno N."/>
            <person name="Matsuda Y."/>
            <person name="Veenstra G.J."/>
            <person name="Fujiyama A."/>
            <person name="Harland R.M."/>
            <person name="Taira M."/>
            <person name="Rokhsar D.S."/>
        </authorList>
    </citation>
    <scope>NUCLEOTIDE SEQUENCE [LARGE SCALE GENOMIC DNA]</scope>
    <source>
        <strain evidence="3">J</strain>
    </source>
</reference>
<sequence>MSGVFLRSMPSEVSVLVLPSLPPMINFLVQVGASLLIQIFQLTSSLQELNFWLKLGIWILNYQGWLFCTLLPKAQFSLIGSLLRCPPLPHVHSFSHGRNRGPGRKMGGSSNGFR</sequence>